<dbReference type="RefSeq" id="WP_180279962.1">
    <property type="nucleotide sequence ID" value="NZ_JABFDB010000001.1"/>
</dbReference>
<dbReference type="Gene3D" id="3.40.630.150">
    <property type="entry name" value="Malonyl-CoA decarboxylase, catalytic domain"/>
    <property type="match status" value="1"/>
</dbReference>
<evidence type="ECO:0000313" key="4">
    <source>
        <dbReference type="EMBL" id="NYZ18198.1"/>
    </source>
</evidence>
<feature type="region of interest" description="Disordered" evidence="1">
    <location>
        <begin position="1"/>
        <end position="30"/>
    </location>
</feature>
<evidence type="ECO:0000313" key="5">
    <source>
        <dbReference type="Proteomes" id="UP000584642"/>
    </source>
</evidence>
<evidence type="ECO:0000256" key="1">
    <source>
        <dbReference type="SAM" id="MobiDB-lite"/>
    </source>
</evidence>
<dbReference type="InterPro" id="IPR035372">
    <property type="entry name" value="MCD_N"/>
</dbReference>
<dbReference type="PANTHER" id="PTHR28641">
    <property type="match status" value="1"/>
</dbReference>
<dbReference type="InterPro" id="IPR038917">
    <property type="entry name" value="Malonyl_CoA_deC"/>
</dbReference>
<dbReference type="InterPro" id="IPR007956">
    <property type="entry name" value="Malonyl_CoA_deC_C"/>
</dbReference>
<feature type="domain" description="Malonyl-CoA decarboxylase C-terminal" evidence="2">
    <location>
        <begin position="208"/>
        <end position="477"/>
    </location>
</feature>
<proteinExistence type="predicted"/>
<dbReference type="PANTHER" id="PTHR28641:SF1">
    <property type="entry name" value="MALONYL-COA DECARBOXYLASE, MITOCHONDRIAL"/>
    <property type="match status" value="1"/>
</dbReference>
<dbReference type="Proteomes" id="UP000584642">
    <property type="component" value="Unassembled WGS sequence"/>
</dbReference>
<protein>
    <submittedName>
        <fullName evidence="4">Malonyl-CoA decarboxylase</fullName>
    </submittedName>
</protein>
<evidence type="ECO:0000259" key="2">
    <source>
        <dbReference type="Pfam" id="PF05292"/>
    </source>
</evidence>
<dbReference type="EMBL" id="JABFDB010000001">
    <property type="protein sequence ID" value="NYZ18198.1"/>
    <property type="molecule type" value="Genomic_DNA"/>
</dbReference>
<comment type="caution">
    <text evidence="4">The sequence shown here is derived from an EMBL/GenBank/DDBJ whole genome shotgun (WGS) entry which is preliminary data.</text>
</comment>
<gene>
    <name evidence="4" type="ORF">HND93_00620</name>
</gene>
<name>A0ABX2T4Z5_9PROT</name>
<reference evidence="4 5" key="1">
    <citation type="submission" date="2020-05" db="EMBL/GenBank/DDBJ databases">
        <title>Azospirillum oleiclasticum sp. nov, a nitrogen-fixing and heavy crude oil-emulsifying bacterium isolated from the crude oil of Yumen Oilfield.</title>
        <authorList>
            <person name="Wu D."/>
            <person name="Cai M."/>
            <person name="Zhang X."/>
        </authorList>
    </citation>
    <scope>NUCLEOTIDE SEQUENCE [LARGE SCALE GENOMIC DNA]</scope>
    <source>
        <strain evidence="4 5">ROY-1-1-2</strain>
    </source>
</reference>
<evidence type="ECO:0000259" key="3">
    <source>
        <dbReference type="Pfam" id="PF17408"/>
    </source>
</evidence>
<organism evidence="4 5">
    <name type="scientific">Azospirillum oleiclasticum</name>
    <dbReference type="NCBI Taxonomy" id="2735135"/>
    <lineage>
        <taxon>Bacteria</taxon>
        <taxon>Pseudomonadati</taxon>
        <taxon>Pseudomonadota</taxon>
        <taxon>Alphaproteobacteria</taxon>
        <taxon>Rhodospirillales</taxon>
        <taxon>Azospirillaceae</taxon>
        <taxon>Azospirillum</taxon>
    </lineage>
</organism>
<dbReference type="Pfam" id="PF17408">
    <property type="entry name" value="MCD_N"/>
    <property type="match status" value="1"/>
</dbReference>
<sequence length="509" mass="55846">MSETQLTAPHEATAPPAAPPPAVPATVPQPGLWDRALDNLRSRWREIAASARGAVGAPPRSYLPKEDAERLKLQMEACLEGRGGEVSARARAAQLGRTYLSLDPAGRRNFLVMLARDFDVDRAAVDRAMATFLAAGDPVGRGHAERALREALEPPRLRLLTQFNGLPDGVKFLVDLRAELMEAGRDEPLLEALGDDLKSLLKSWFDVGFLELTRITWDSPASLLEKLIKYEAVHEIRGWQDLKDRLDSDRRCFAFFHPRMPNEPLIFVEVALVQGLSADVQSLLDPTAPVRDPSAADTAIFYSISNAQKGLAGISFGNFLIKRVVDSLAAEFPNLKTFATLSPIPGFRRWLDRRIKEDGDGVLTEAERTALSEALGYADSGEDGAEPAGRLAAALALAGWHRDERIARALKGPLMRLGAVYLTGVEPHGREGRPRARDPVAHFHLSNGARMERLNWLADLSERGLRQSCGMMINYKYRLSEIDSNHEAYRGEGKVIASSAIRSAARAAG</sequence>
<dbReference type="Gene3D" id="1.20.140.90">
    <property type="entry name" value="Malonyl-CoA decarboxylase, oligemerization domain"/>
    <property type="match status" value="1"/>
</dbReference>
<dbReference type="InterPro" id="IPR042303">
    <property type="entry name" value="Malonyl_CoA_deC_C_sf"/>
</dbReference>
<feature type="domain" description="Malonyl-CoA decarboxylase N-terminal" evidence="3">
    <location>
        <begin position="118"/>
        <end position="205"/>
    </location>
</feature>
<accession>A0ABX2T4Z5</accession>
<dbReference type="InterPro" id="IPR038351">
    <property type="entry name" value="MCD_N_sf"/>
</dbReference>
<dbReference type="Pfam" id="PF05292">
    <property type="entry name" value="MCD"/>
    <property type="match status" value="1"/>
</dbReference>
<keyword evidence="5" id="KW-1185">Reference proteome</keyword>